<organism evidence="1 2">
    <name type="scientific">Candidatus Nitrosomarinus catalinensis</name>
    <dbReference type="NCBI Taxonomy" id="1898749"/>
    <lineage>
        <taxon>Archaea</taxon>
        <taxon>Nitrososphaerota</taxon>
        <taxon>Nitrososphaeria</taxon>
        <taxon>Nitrosopumilales</taxon>
        <taxon>Nitrosopumilaceae</taxon>
        <taxon>Candidatus Nitrosomarinus</taxon>
    </lineage>
</organism>
<gene>
    <name evidence="1" type="ORF">NMSP_0296</name>
</gene>
<dbReference type="AlphaFoldDB" id="A0A2Z2HIB1"/>
<accession>A0A2Z2HIB1</accession>
<dbReference type="OrthoDB" id="206at2157"/>
<sequence length="51" mass="5889">MLEKSIITQKANQLLAELRANPDWAIDEKNFKQGYLKALEWVLSDTGIKQK</sequence>
<dbReference type="RefSeq" id="WP_192866191.1">
    <property type="nucleotide sequence ID" value="NZ_CP021324.1"/>
</dbReference>
<dbReference type="EMBL" id="CP021324">
    <property type="protein sequence ID" value="ARS63922.1"/>
    <property type="molecule type" value="Genomic_DNA"/>
</dbReference>
<dbReference type="GeneID" id="59167075"/>
<dbReference type="Proteomes" id="UP000249949">
    <property type="component" value="Chromosome"/>
</dbReference>
<proteinExistence type="predicted"/>
<dbReference type="KEGG" id="nct:NMSP_0296"/>
<name>A0A2Z2HIB1_9ARCH</name>
<evidence type="ECO:0000313" key="1">
    <source>
        <dbReference type="EMBL" id="ARS63922.1"/>
    </source>
</evidence>
<keyword evidence="2" id="KW-1185">Reference proteome</keyword>
<reference evidence="1 2" key="1">
    <citation type="journal article" date="2017" name="Environ. Microbiol.">
        <title>Genome and epigenome of a novel marine Thaumarchaeota strain suggest viral infection, phosphorothioation DNA modification and multiple restriction systems.</title>
        <authorList>
            <person name="Ahlgren N.A."/>
            <person name="Chen Y."/>
            <person name="Needham D.M."/>
            <person name="Parada A.E."/>
            <person name="Sachdeva R."/>
            <person name="Trinh V."/>
            <person name="Chen T."/>
            <person name="Fuhrman J.A."/>
        </authorList>
    </citation>
    <scope>NUCLEOTIDE SEQUENCE [LARGE SCALE GENOMIC DNA]</scope>
    <source>
        <strain evidence="1 2">SPOT01</strain>
    </source>
</reference>
<evidence type="ECO:0000313" key="2">
    <source>
        <dbReference type="Proteomes" id="UP000249949"/>
    </source>
</evidence>
<protein>
    <submittedName>
        <fullName evidence="1">Uncharacterized protein</fullName>
    </submittedName>
</protein>